<dbReference type="RefSeq" id="WP_176954594.1">
    <property type="nucleotide sequence ID" value="NZ_FNMZ01000001.1"/>
</dbReference>
<evidence type="ECO:0000256" key="6">
    <source>
        <dbReference type="SAM" id="Phobius"/>
    </source>
</evidence>
<evidence type="ECO:0000256" key="2">
    <source>
        <dbReference type="ARBA" id="ARBA00022475"/>
    </source>
</evidence>
<keyword evidence="5 6" id="KW-0472">Membrane</keyword>
<dbReference type="EMBL" id="FNMZ01000001">
    <property type="protein sequence ID" value="SDW23059.1"/>
    <property type="molecule type" value="Genomic_DNA"/>
</dbReference>
<dbReference type="InterPro" id="IPR001123">
    <property type="entry name" value="LeuE-type"/>
</dbReference>
<keyword evidence="2" id="KW-1003">Cell membrane</keyword>
<keyword evidence="3 6" id="KW-0812">Transmembrane</keyword>
<gene>
    <name evidence="7" type="ORF">SAMN05444336_101465</name>
</gene>
<evidence type="ECO:0000256" key="3">
    <source>
        <dbReference type="ARBA" id="ARBA00022692"/>
    </source>
</evidence>
<protein>
    <submittedName>
        <fullName evidence="7">Threonine/homoserine/homoserine lactone efflux protein</fullName>
    </submittedName>
</protein>
<feature type="transmembrane region" description="Helical" evidence="6">
    <location>
        <begin position="151"/>
        <end position="173"/>
    </location>
</feature>
<dbReference type="Pfam" id="PF01810">
    <property type="entry name" value="LysE"/>
    <property type="match status" value="1"/>
</dbReference>
<name>A0A1H2RWS8_9RHOB</name>
<comment type="subcellular location">
    <subcellularLocation>
        <location evidence="1">Cell membrane</location>
        <topology evidence="1">Multi-pass membrane protein</topology>
    </subcellularLocation>
</comment>
<evidence type="ECO:0000256" key="5">
    <source>
        <dbReference type="ARBA" id="ARBA00023136"/>
    </source>
</evidence>
<dbReference type="Proteomes" id="UP000199118">
    <property type="component" value="Unassembled WGS sequence"/>
</dbReference>
<keyword evidence="8" id="KW-1185">Reference proteome</keyword>
<feature type="transmembrane region" description="Helical" evidence="6">
    <location>
        <begin position="39"/>
        <end position="64"/>
    </location>
</feature>
<feature type="transmembrane region" description="Helical" evidence="6">
    <location>
        <begin position="118"/>
        <end position="139"/>
    </location>
</feature>
<evidence type="ECO:0000256" key="1">
    <source>
        <dbReference type="ARBA" id="ARBA00004651"/>
    </source>
</evidence>
<keyword evidence="4 6" id="KW-1133">Transmembrane helix</keyword>
<feature type="transmembrane region" description="Helical" evidence="6">
    <location>
        <begin position="185"/>
        <end position="206"/>
    </location>
</feature>
<dbReference type="GO" id="GO:0015171">
    <property type="term" value="F:amino acid transmembrane transporter activity"/>
    <property type="evidence" value="ECO:0007669"/>
    <property type="project" value="TreeGrafter"/>
</dbReference>
<reference evidence="7 8" key="1">
    <citation type="submission" date="2016-10" db="EMBL/GenBank/DDBJ databases">
        <authorList>
            <person name="de Groot N.N."/>
        </authorList>
    </citation>
    <scope>NUCLEOTIDE SEQUENCE [LARGE SCALE GENOMIC DNA]</scope>
    <source>
        <strain evidence="7 8">DSM 17890</strain>
    </source>
</reference>
<dbReference type="PANTHER" id="PTHR30086">
    <property type="entry name" value="ARGININE EXPORTER PROTEIN ARGO"/>
    <property type="match status" value="1"/>
</dbReference>
<proteinExistence type="predicted"/>
<dbReference type="AlphaFoldDB" id="A0A1H2RWS8"/>
<evidence type="ECO:0000313" key="8">
    <source>
        <dbReference type="Proteomes" id="UP000199118"/>
    </source>
</evidence>
<sequence length="208" mass="21419">MTGGDLASVAAIYLATIFSPGPSTMAISATALARGRAMALALAGGVWCGSIFWSAMAAAGVSAMMTGSPALMAGLRYAGGAYLIWLGYRALRRAMAAEAPAPRAITARDLRMAFLRGIALHLTNVKSVLFWGALFSLAVGPEATPWELAEVVVMCGALGAVIFPGYGVVFSTRRAADVYARARRWLEAGFGAVFGAAGLALIVGGLSR</sequence>
<dbReference type="STRING" id="356660.SAMN05444336_101465"/>
<evidence type="ECO:0000313" key="7">
    <source>
        <dbReference type="EMBL" id="SDW23059.1"/>
    </source>
</evidence>
<dbReference type="PANTHER" id="PTHR30086:SF20">
    <property type="entry name" value="ARGININE EXPORTER PROTEIN ARGO-RELATED"/>
    <property type="match status" value="1"/>
</dbReference>
<organism evidence="7 8">
    <name type="scientific">Albimonas donghaensis</name>
    <dbReference type="NCBI Taxonomy" id="356660"/>
    <lineage>
        <taxon>Bacteria</taxon>
        <taxon>Pseudomonadati</taxon>
        <taxon>Pseudomonadota</taxon>
        <taxon>Alphaproteobacteria</taxon>
        <taxon>Rhodobacterales</taxon>
        <taxon>Paracoccaceae</taxon>
        <taxon>Albimonas</taxon>
    </lineage>
</organism>
<feature type="transmembrane region" description="Helical" evidence="6">
    <location>
        <begin position="70"/>
        <end position="88"/>
    </location>
</feature>
<feature type="transmembrane region" description="Helical" evidence="6">
    <location>
        <begin position="6"/>
        <end position="27"/>
    </location>
</feature>
<accession>A0A1H2RWS8</accession>
<evidence type="ECO:0000256" key="4">
    <source>
        <dbReference type="ARBA" id="ARBA00022989"/>
    </source>
</evidence>
<dbReference type="GO" id="GO:0005886">
    <property type="term" value="C:plasma membrane"/>
    <property type="evidence" value="ECO:0007669"/>
    <property type="project" value="UniProtKB-SubCell"/>
</dbReference>